<dbReference type="Gene3D" id="3.30.420.280">
    <property type="match status" value="1"/>
</dbReference>
<comment type="caution">
    <text evidence="2">The sequence shown here is derived from an EMBL/GenBank/DDBJ whole genome shotgun (WGS) entry which is preliminary data.</text>
</comment>
<name>A0A7M3MJT4_9BACT</name>
<feature type="region of interest" description="Disordered" evidence="1">
    <location>
        <begin position="1"/>
        <end position="89"/>
    </location>
</feature>
<accession>A0A7M3MJT4</accession>
<dbReference type="AlphaFoldDB" id="A0A7M3MJT4"/>
<keyword evidence="3" id="KW-1185">Reference proteome</keyword>
<dbReference type="Gene3D" id="3.40.50.300">
    <property type="entry name" value="P-loop containing nucleotide triphosphate hydrolases"/>
    <property type="match status" value="1"/>
</dbReference>
<protein>
    <recommendedName>
        <fullName evidence="4">Phage terminase large subunit N-terminal domain-containing protein</fullName>
    </recommendedName>
</protein>
<gene>
    <name evidence="2" type="ORF">DPQ33_01570</name>
</gene>
<evidence type="ECO:0000256" key="1">
    <source>
        <dbReference type="SAM" id="MobiDB-lite"/>
    </source>
</evidence>
<proteinExistence type="predicted"/>
<evidence type="ECO:0000313" key="2">
    <source>
        <dbReference type="EMBL" id="TVM19940.1"/>
    </source>
</evidence>
<reference evidence="2 3" key="1">
    <citation type="submission" date="2018-06" db="EMBL/GenBank/DDBJ databases">
        <title>Complete genome of Desulfovibrio indonesiensis P37SLT.</title>
        <authorList>
            <person name="Crispim J.S."/>
            <person name="Vidigal P.M.P."/>
            <person name="Silva L.C.F."/>
            <person name="Laguardia C.N."/>
            <person name="Araujo L.C."/>
            <person name="Dias R.S."/>
            <person name="Sousa M.P."/>
            <person name="Paula S.O."/>
            <person name="Silva C."/>
        </authorList>
    </citation>
    <scope>NUCLEOTIDE SEQUENCE [LARGE SCALE GENOMIC DNA]</scope>
    <source>
        <strain evidence="2 3">P37SLT</strain>
    </source>
</reference>
<dbReference type="InterPro" id="IPR027417">
    <property type="entry name" value="P-loop_NTPase"/>
</dbReference>
<evidence type="ECO:0008006" key="4">
    <source>
        <dbReference type="Google" id="ProtNLM"/>
    </source>
</evidence>
<feature type="compositionally biased region" description="Low complexity" evidence="1">
    <location>
        <begin position="45"/>
        <end position="58"/>
    </location>
</feature>
<sequence length="539" mass="59992">MPAAAGRKSPRPSRWWTARATSSSRPRPPSRLRPSGKPQHGGWSGSTRTSTAARSGTADLRAERSPWRSWRTRRSRPGRKGPGTITPGATLMADNEDGFECPGDLPGLEGVLSGGGKVRRVRYHALPHQLAVLRSDRRYVFLGGGVGSGKTDVGSLWTLSRVSSTPRGVLGLIAANSYSQLLDSTVRNFYRNLKQWGVSFTPEELPKTRGPFNIAVNVGTHTVEILCRSLENYAMLAGIEFGWEWVDECFLARREAMDVLMARLRDARMPNQMLLTTTLDEPGSWMHEMFVERCDPALMDVFYASTWDNHHLPPEYVEGLRALYDDKLFARMVEARWVSLAGGAIYYNFDRRTHLSGETGFDPALPILWSHDFNIGQGKPMSSVLAQLRKGPDGPRLEVFDEIVMDTADTNDAVREFMARPWLEQSRAGVIVYGDAAGRARDTRSKKTDYLILSQAGFSRQKVPRANPPVRQRHNTVNALLKDAAGRVRLAIHPRCTVLAKGLETARLVPGSGYLEDDSLREQHVTTALGYLCCREFGI</sequence>
<dbReference type="EMBL" id="QMIE01000001">
    <property type="protein sequence ID" value="TVM19940.1"/>
    <property type="molecule type" value="Genomic_DNA"/>
</dbReference>
<organism evidence="2 3">
    <name type="scientific">Oceanidesulfovibrio indonesiensis</name>
    <dbReference type="NCBI Taxonomy" id="54767"/>
    <lineage>
        <taxon>Bacteria</taxon>
        <taxon>Pseudomonadati</taxon>
        <taxon>Thermodesulfobacteriota</taxon>
        <taxon>Desulfovibrionia</taxon>
        <taxon>Desulfovibrionales</taxon>
        <taxon>Desulfovibrionaceae</taxon>
        <taxon>Oceanidesulfovibrio</taxon>
    </lineage>
</organism>
<evidence type="ECO:0000313" key="3">
    <source>
        <dbReference type="Proteomes" id="UP000448292"/>
    </source>
</evidence>
<dbReference type="Pfam" id="PF03237">
    <property type="entry name" value="Terminase_6N"/>
    <property type="match status" value="1"/>
</dbReference>
<dbReference type="Proteomes" id="UP000448292">
    <property type="component" value="Unassembled WGS sequence"/>
</dbReference>
<feature type="compositionally biased region" description="Basic residues" evidence="1">
    <location>
        <begin position="70"/>
        <end position="79"/>
    </location>
</feature>
<dbReference type="OrthoDB" id="479677at2"/>